<evidence type="ECO:0000256" key="1">
    <source>
        <dbReference type="ARBA" id="ARBA00006432"/>
    </source>
</evidence>
<dbReference type="FunFam" id="3.30.300.30:FF:000007">
    <property type="entry name" value="4-coumarate--CoA ligase 2"/>
    <property type="match status" value="1"/>
</dbReference>
<dbReference type="PROSITE" id="PS00455">
    <property type="entry name" value="AMP_BINDING"/>
    <property type="match status" value="1"/>
</dbReference>
<dbReference type="PANTHER" id="PTHR24096">
    <property type="entry name" value="LONG-CHAIN-FATTY-ACID--COA LIGASE"/>
    <property type="match status" value="1"/>
</dbReference>
<dbReference type="FunFam" id="3.40.50.12780:FF:000003">
    <property type="entry name" value="Long-chain-fatty-acid--CoA ligase FadD"/>
    <property type="match status" value="1"/>
</dbReference>
<dbReference type="Pfam" id="PF13193">
    <property type="entry name" value="AMP-binding_C"/>
    <property type="match status" value="1"/>
</dbReference>
<dbReference type="STRING" id="329046.A0A1Y2BW27"/>
<evidence type="ECO:0000259" key="6">
    <source>
        <dbReference type="Pfam" id="PF13193"/>
    </source>
</evidence>
<dbReference type="Gene3D" id="3.30.300.30">
    <property type="match status" value="1"/>
</dbReference>
<dbReference type="SUPFAM" id="SSF56801">
    <property type="entry name" value="Acetyl-CoA synthetase-like"/>
    <property type="match status" value="1"/>
</dbReference>
<dbReference type="EMBL" id="MCGO01000042">
    <property type="protein sequence ID" value="ORY38884.1"/>
    <property type="molecule type" value="Genomic_DNA"/>
</dbReference>
<keyword evidence="3" id="KW-0547">Nucleotide-binding</keyword>
<comment type="similarity">
    <text evidence="1">Belongs to the ATP-dependent AMP-binding enzyme family.</text>
</comment>
<dbReference type="PANTHER" id="PTHR24096:SF149">
    <property type="entry name" value="AMP-BINDING DOMAIN-CONTAINING PROTEIN-RELATED"/>
    <property type="match status" value="1"/>
</dbReference>
<feature type="domain" description="AMP-dependent synthetase/ligase" evidence="5">
    <location>
        <begin position="31"/>
        <end position="400"/>
    </location>
</feature>
<dbReference type="InterPro" id="IPR020845">
    <property type="entry name" value="AMP-binding_CS"/>
</dbReference>
<evidence type="ECO:0000313" key="7">
    <source>
        <dbReference type="EMBL" id="ORY38884.1"/>
    </source>
</evidence>
<dbReference type="InterPro" id="IPR042099">
    <property type="entry name" value="ANL_N_sf"/>
</dbReference>
<evidence type="ECO:0000256" key="2">
    <source>
        <dbReference type="ARBA" id="ARBA00022598"/>
    </source>
</evidence>
<evidence type="ECO:0000256" key="4">
    <source>
        <dbReference type="ARBA" id="ARBA00022840"/>
    </source>
</evidence>
<evidence type="ECO:0000259" key="5">
    <source>
        <dbReference type="Pfam" id="PF00501"/>
    </source>
</evidence>
<dbReference type="GO" id="GO:0016405">
    <property type="term" value="F:CoA-ligase activity"/>
    <property type="evidence" value="ECO:0007669"/>
    <property type="project" value="TreeGrafter"/>
</dbReference>
<keyword evidence="4" id="KW-0067">ATP-binding</keyword>
<comment type="caution">
    <text evidence="7">The sequence shown here is derived from an EMBL/GenBank/DDBJ whole genome shotgun (WGS) entry which is preliminary data.</text>
</comment>
<dbReference type="AlphaFoldDB" id="A0A1Y2BW27"/>
<proteinExistence type="inferred from homology"/>
<dbReference type="GO" id="GO:0005524">
    <property type="term" value="F:ATP binding"/>
    <property type="evidence" value="ECO:0007669"/>
    <property type="project" value="UniProtKB-KW"/>
</dbReference>
<accession>A0A1Y2BW27</accession>
<organism evidence="7 8">
    <name type="scientific">Rhizoclosmatium globosum</name>
    <dbReference type="NCBI Taxonomy" id="329046"/>
    <lineage>
        <taxon>Eukaryota</taxon>
        <taxon>Fungi</taxon>
        <taxon>Fungi incertae sedis</taxon>
        <taxon>Chytridiomycota</taxon>
        <taxon>Chytridiomycota incertae sedis</taxon>
        <taxon>Chytridiomycetes</taxon>
        <taxon>Chytridiales</taxon>
        <taxon>Chytriomycetaceae</taxon>
        <taxon>Rhizoclosmatium</taxon>
    </lineage>
</organism>
<keyword evidence="8" id="KW-1185">Reference proteome</keyword>
<dbReference type="InterPro" id="IPR000873">
    <property type="entry name" value="AMP-dep_synth/lig_dom"/>
</dbReference>
<dbReference type="Proteomes" id="UP000193642">
    <property type="component" value="Unassembled WGS sequence"/>
</dbReference>
<keyword evidence="2" id="KW-0436">Ligase</keyword>
<gene>
    <name evidence="7" type="ORF">BCR33DRAFT_700374</name>
</gene>
<feature type="domain" description="AMP-binding enzyme C-terminal" evidence="6">
    <location>
        <begin position="451"/>
        <end position="527"/>
    </location>
</feature>
<dbReference type="InterPro" id="IPR025110">
    <property type="entry name" value="AMP-bd_C"/>
</dbReference>
<protein>
    <submittedName>
        <fullName evidence="7">Acetyl-CoA synthetase-like protein</fullName>
    </submittedName>
</protein>
<name>A0A1Y2BW27_9FUNG</name>
<evidence type="ECO:0000256" key="3">
    <source>
        <dbReference type="ARBA" id="ARBA00022741"/>
    </source>
</evidence>
<dbReference type="CDD" id="cd05911">
    <property type="entry name" value="Firefly_Luc_like"/>
    <property type="match status" value="1"/>
</dbReference>
<reference evidence="7 8" key="1">
    <citation type="submission" date="2016-07" db="EMBL/GenBank/DDBJ databases">
        <title>Pervasive Adenine N6-methylation of Active Genes in Fungi.</title>
        <authorList>
            <consortium name="DOE Joint Genome Institute"/>
            <person name="Mondo S.J."/>
            <person name="Dannebaum R.O."/>
            <person name="Kuo R.C."/>
            <person name="Labutti K."/>
            <person name="Haridas S."/>
            <person name="Kuo A."/>
            <person name="Salamov A."/>
            <person name="Ahrendt S.R."/>
            <person name="Lipzen A."/>
            <person name="Sullivan W."/>
            <person name="Andreopoulos W.B."/>
            <person name="Clum A."/>
            <person name="Lindquist E."/>
            <person name="Daum C."/>
            <person name="Ramamoorthy G.K."/>
            <person name="Gryganskyi A."/>
            <person name="Culley D."/>
            <person name="Magnuson J.K."/>
            <person name="James T.Y."/>
            <person name="O'Malley M.A."/>
            <person name="Stajich J.E."/>
            <person name="Spatafora J.W."/>
            <person name="Visel A."/>
            <person name="Grigoriev I.V."/>
        </authorList>
    </citation>
    <scope>NUCLEOTIDE SEQUENCE [LARGE SCALE GENOMIC DNA]</scope>
    <source>
        <strain evidence="7 8">JEL800</strain>
    </source>
</reference>
<dbReference type="OrthoDB" id="1898221at2759"/>
<dbReference type="Gene3D" id="3.40.50.12780">
    <property type="entry name" value="N-terminal domain of ligase-like"/>
    <property type="match status" value="1"/>
</dbReference>
<sequence length="546" mass="59671">MIYQSKFGAAAIPETLDVHSVVFSKDKYNSSSTALIDAVSGTRVSFKQLLQSIDALSAALYASLAFKKWNVVAIFSPNHIQYPTIVHAVLKAGGTVSPANPSYSVNELAFQLKDSGAKYLFVHPAVLETALAAAQKVGIAEKNIILLDEPSVVVPGPSRRTINQISAANKVPAPVVKLTREEIMQRPAYMCYSSGTTGLPKGVETTQYNVIANTWQYDAYQKKSREVMAGDVWTGVLPFFHIYGMVVSCHIGFHQSCAVVVFPKFDLTNWVNSLVKYNVSGAHIAPPIALAMAKHPMLDDYKFPKLRWMMSGAAPLAPEIIHAVHKRLGVVVNVGYGLTETSPVTHLLPASLALKYPNSIGLMIPNIEARIVNPDTGKDVEQGQEGELWVRGPNVMKGYHNNAKATADCIDKDRFFHTGDIVKVDENGMFYIVDRLKELIKCKGFQVPPAELEAYLLEHPAIADAAVIGRSDEACGEVPRAFVVLKPNVKCTDTEIIEFIDAKVAPHKKLRGGVEFVAEIPKSASGKILRRILRTQDAANLKKAKL</sequence>
<evidence type="ECO:0000313" key="8">
    <source>
        <dbReference type="Proteomes" id="UP000193642"/>
    </source>
</evidence>
<dbReference type="InterPro" id="IPR045851">
    <property type="entry name" value="AMP-bd_C_sf"/>
</dbReference>
<dbReference type="Pfam" id="PF00501">
    <property type="entry name" value="AMP-binding"/>
    <property type="match status" value="1"/>
</dbReference>